<dbReference type="EMBL" id="FPAA01000009">
    <property type="protein sequence ID" value="SFS86127.1"/>
    <property type="molecule type" value="Genomic_DNA"/>
</dbReference>
<keyword evidence="1" id="KW-1133">Transmembrane helix</keyword>
<accession>A0A1I6TAW1</accession>
<protein>
    <submittedName>
        <fullName evidence="2">Uncharacterized protein</fullName>
    </submittedName>
</protein>
<keyword evidence="1" id="KW-0812">Transmembrane</keyword>
<feature type="transmembrane region" description="Helical" evidence="1">
    <location>
        <begin position="20"/>
        <end position="38"/>
    </location>
</feature>
<reference evidence="3" key="1">
    <citation type="submission" date="2016-10" db="EMBL/GenBank/DDBJ databases">
        <authorList>
            <person name="Varghese N."/>
            <person name="Submissions S."/>
        </authorList>
    </citation>
    <scope>NUCLEOTIDE SEQUENCE [LARGE SCALE GENOMIC DNA]</scope>
    <source>
        <strain evidence="3">DSM 45789</strain>
    </source>
</reference>
<evidence type="ECO:0000256" key="1">
    <source>
        <dbReference type="SAM" id="Phobius"/>
    </source>
</evidence>
<keyword evidence="3" id="KW-1185">Reference proteome</keyword>
<proteinExistence type="predicted"/>
<organism evidence="2 3">
    <name type="scientific">Marininema halotolerans</name>
    <dbReference type="NCBI Taxonomy" id="1155944"/>
    <lineage>
        <taxon>Bacteria</taxon>
        <taxon>Bacillati</taxon>
        <taxon>Bacillota</taxon>
        <taxon>Bacilli</taxon>
        <taxon>Bacillales</taxon>
        <taxon>Thermoactinomycetaceae</taxon>
        <taxon>Marininema</taxon>
    </lineage>
</organism>
<dbReference type="Proteomes" id="UP000198660">
    <property type="component" value="Unassembled WGS sequence"/>
</dbReference>
<evidence type="ECO:0000313" key="2">
    <source>
        <dbReference type="EMBL" id="SFS86127.1"/>
    </source>
</evidence>
<evidence type="ECO:0000313" key="3">
    <source>
        <dbReference type="Proteomes" id="UP000198660"/>
    </source>
</evidence>
<dbReference type="AlphaFoldDB" id="A0A1I6TAW1"/>
<sequence>MKAVGARRQDDTTILHFEPMANALTLGGYFLLLLFQAIDKVT</sequence>
<gene>
    <name evidence="2" type="ORF">SAMN05444972_109123</name>
</gene>
<keyword evidence="1" id="KW-0472">Membrane</keyword>
<name>A0A1I6TAW1_9BACL</name>